<dbReference type="InterPro" id="IPR035892">
    <property type="entry name" value="C2_domain_sf"/>
</dbReference>
<dbReference type="SMART" id="SM00694">
    <property type="entry name" value="DysFC"/>
    <property type="match status" value="2"/>
</dbReference>
<dbReference type="CDD" id="cd08374">
    <property type="entry name" value="C2F_Ferlin"/>
    <property type="match status" value="1"/>
</dbReference>
<feature type="domain" description="C2" evidence="15">
    <location>
        <begin position="912"/>
        <end position="1037"/>
    </location>
</feature>
<accession>A0A8C2GFV0</accession>
<dbReference type="GO" id="GO:0001778">
    <property type="term" value="P:plasma membrane repair"/>
    <property type="evidence" value="ECO:0007669"/>
    <property type="project" value="TreeGrafter"/>
</dbReference>
<evidence type="ECO:0000256" key="1">
    <source>
        <dbReference type="ARBA" id="ARBA00004401"/>
    </source>
</evidence>
<feature type="domain" description="C2" evidence="15">
    <location>
        <begin position="1312"/>
        <end position="1430"/>
    </location>
</feature>
<dbReference type="Pfam" id="PF22901">
    <property type="entry name" value="dsrm_Ferlin"/>
    <property type="match status" value="1"/>
</dbReference>
<dbReference type="InterPro" id="IPR032362">
    <property type="entry name" value="Ferlin_C"/>
</dbReference>
<evidence type="ECO:0000313" key="16">
    <source>
        <dbReference type="Ensembl" id="ENSCCRP00015093779.1"/>
    </source>
</evidence>
<evidence type="ECO:0000256" key="2">
    <source>
        <dbReference type="ARBA" id="ARBA00004483"/>
    </source>
</evidence>
<dbReference type="CDD" id="cd04017">
    <property type="entry name" value="C2D_Ferlin"/>
    <property type="match status" value="1"/>
</dbReference>
<evidence type="ECO:0000313" key="17">
    <source>
        <dbReference type="Proteomes" id="UP000694700"/>
    </source>
</evidence>
<dbReference type="PANTHER" id="PTHR12546:SF44">
    <property type="entry name" value="DYSFERLIN"/>
    <property type="match status" value="1"/>
</dbReference>
<protein>
    <submittedName>
        <fullName evidence="16">Dysferlin, limb girdle muscular dystrophy 2B (autosomal recessive)</fullName>
    </submittedName>
</protein>
<evidence type="ECO:0000256" key="4">
    <source>
        <dbReference type="ARBA" id="ARBA00022475"/>
    </source>
</evidence>
<evidence type="ECO:0000256" key="6">
    <source>
        <dbReference type="ARBA" id="ARBA00022723"/>
    </source>
</evidence>
<evidence type="ECO:0000256" key="10">
    <source>
        <dbReference type="ARBA" id="ARBA00022989"/>
    </source>
</evidence>
<sequence>MGEEDTESMLTMEVVEEPEPVPGPQGQDTGAPTAPPKKAPPNFNHGLKKKKHHSNKNPLSDKPQDLQVRLRIIEGRQLPGVNIKPVVKVTVGGQTKRTRIKKGNNPFFDEVTIYFPTVFYNLYFCSKVFDSKKWLLLADPDDHSAGARGYLKVSMFVLAAGDEPPVKKEDIEGNLLRPAGLTLTGATFTIRVYRAEDLPQMDDALMDGVKQFLGFETNRKNLVDPFVEVNFAGKTILEKNANPQWNQSLTLPIRFPSMCEKMRIRILDWDRASHNDVIGTTHLCISKISAPGGEIEGRLLDDNIGFLPTFGPCYVNMYGSPREFTAFSDPHEVLNFGKGEGVAYRGRLLLEVITKLSDQVEQKTDDIHPDDLLVVEKFMRKRKFSLFAAFYSATLLQDVDDAVQFEVSIGNYGNKFDNTCLPLASTTQFSRAVFDGCHYYYLPWGNVKPVVVLSSEWEDVGPRIEALNMLLSIVDRLQVQLTLKASSDEQEVEQKVIQLLDDVIADCRCRCLPTLDKWSCVTALDKALRNLRKINMHQIVQAALALKHGPETELSSVLEQAEDWAQRLRHLSEEPQNSLPDIIIWMLQGDRRVAYHRIPAHQVLFSHGYCGKHCGQLQTVFMKYPQEDGGYSKIPAQVRVKVWFGLTADVKSFNQFAEGKLSVFAETYENQTKLALVGNWGTTGLTYPKFSDVTGRIKLPKESFKPTPGWSWAGDWYISPEKTMLYDTDAGHTSFLEEVFENQMRLPGGQWIGMSEGYTDVNGEKAVPKDEIECPPGWVWEDIEWSEDLKRAVDDQGWEYGITFPPDRRPKSWVPSEKMYHTNRRRRWIRLRRRDMQKMEALRKREGWEYASLFGWKFHFKQKKTDSFRRRRWRCRMEPLEKTGPAAIFSLECSLVMRVDYLSDVELKLGSDLERETVMKGKESDGTLYHLRCYLYQARDLLAMDKDSFSDPYAIVSFLHQSQKTVTVRNTLNPTWDQTLIFYEVEIFGDHLVTERIPPHIVVELYDQDTYGADEFMGRCVCQPSMVSSPRLAWYPIQKAGKPAGQLLAAFELIRRNKDSDLPYPPPQREPNVYMVPQGIKPLVVQYRLFEPYENFQLASVTSPSLQVECGGSVVQSCVIRNAKKNPNFETLEVKDLEALHLFMFIFLLFEELYMPPLVIKIIDNRQFGRKPVVGQCTVHSLNEFRCHIYDIFPSTEAIAHTPTDDVLVDIDDKEPLIPGQQDEFMDWWSKFYASTGERNKCGSYLEKGFDTLQVYDRELEKAEGFEQLADFCQTFKLHRGRVQNESEDPSVVGEFKGSFKIYPLPDDPSMPIPPRQFRKLPPNGLEECLVRVYIIQAYGLQPKDANGKCDPYVKITLGKKSVDDRDNYIPCTLDPVFGKMFELTCSLPIEKDLKIILYDYDMVTKDEKIGETVIDLENRFLSRHGACCGLPQSYCLSGVNQWRDQLKPSQKLHRICERRNYKLPVYKQDRIYFRGQEYTVADLDEGKPLNPHLGPVMERLALLVLRKLDLVLEHVETRPLYSPLQPDIEQGRLQMWVDIFPKSLGPPGPPFNITPRKAKKFFLRCIIWNTRDVILDDVSVTGEKMSDIYVKGWMHGHEENKQKTDVHYRSLGGEGNFNWRFLFPFHYLPAEQLCTVDKKEHFWSLDKVETKLAPKLTIQIWDNDKFSFDDFLGSLEMDLNHMLSPAKSPEKCGLEMFSQSQDKLVSLFEQKTVKGWWPCVCDRGNEKILAGKVEMSLEIVSEQEKDERPAGLGRDEPNMNPHLDEPQRPETSFLWFSSPFKTFKFIVWRRFKWLILGFFVLFFIILFLGVFLYAFPVSICVDVCDGRMLHVLFRTADTLVHTQSCTLKTFHTVLSNIHSLKLHIFIY</sequence>
<keyword evidence="9" id="KW-0735">Signal-anchor</keyword>
<feature type="compositionally biased region" description="Basic residues" evidence="13">
    <location>
        <begin position="46"/>
        <end position="55"/>
    </location>
</feature>
<dbReference type="SMART" id="SM01202">
    <property type="entry name" value="FerI"/>
    <property type="match status" value="1"/>
</dbReference>
<dbReference type="GO" id="GO:0030659">
    <property type="term" value="C:cytoplasmic vesicle membrane"/>
    <property type="evidence" value="ECO:0007669"/>
    <property type="project" value="UniProtKB-SubCell"/>
</dbReference>
<evidence type="ECO:0000259" key="15">
    <source>
        <dbReference type="PROSITE" id="PS50004"/>
    </source>
</evidence>
<dbReference type="SUPFAM" id="SSF49562">
    <property type="entry name" value="C2 domain (Calcium/lipid-binding domain, CaLB)"/>
    <property type="match status" value="6"/>
</dbReference>
<reference evidence="16" key="1">
    <citation type="submission" date="2025-08" db="UniProtKB">
        <authorList>
            <consortium name="Ensembl"/>
        </authorList>
    </citation>
    <scope>IDENTIFICATION</scope>
</reference>
<dbReference type="InterPro" id="IPR012561">
    <property type="entry name" value="Ferlin_B-domain"/>
</dbReference>
<dbReference type="GO" id="GO:0033292">
    <property type="term" value="P:T-tubule organization"/>
    <property type="evidence" value="ECO:0007669"/>
    <property type="project" value="TreeGrafter"/>
</dbReference>
<comment type="similarity">
    <text evidence="3">Belongs to the ferlin family.</text>
</comment>
<dbReference type="InterPro" id="IPR012968">
    <property type="entry name" value="FerIin_dom"/>
</dbReference>
<dbReference type="GO" id="GO:0002281">
    <property type="term" value="P:macrophage activation involved in immune response"/>
    <property type="evidence" value="ECO:0007669"/>
    <property type="project" value="TreeGrafter"/>
</dbReference>
<dbReference type="InterPro" id="IPR006614">
    <property type="entry name" value="Peroxin/Ferlin"/>
</dbReference>
<feature type="domain" description="C2" evidence="15">
    <location>
        <begin position="167"/>
        <end position="299"/>
    </location>
</feature>
<dbReference type="InterPro" id="IPR055072">
    <property type="entry name" value="Ferlin_DSRM"/>
</dbReference>
<evidence type="ECO:0000256" key="5">
    <source>
        <dbReference type="ARBA" id="ARBA00022692"/>
    </source>
</evidence>
<keyword evidence="10 14" id="KW-1133">Transmembrane helix</keyword>
<evidence type="ECO:0000256" key="7">
    <source>
        <dbReference type="ARBA" id="ARBA00022737"/>
    </source>
</evidence>
<dbReference type="Gene3D" id="2.60.40.150">
    <property type="entry name" value="C2 domain"/>
    <property type="match status" value="5"/>
</dbReference>
<evidence type="ECO:0000256" key="12">
    <source>
        <dbReference type="ARBA" id="ARBA00023329"/>
    </source>
</evidence>
<evidence type="ECO:0000256" key="8">
    <source>
        <dbReference type="ARBA" id="ARBA00022837"/>
    </source>
</evidence>
<evidence type="ECO:0000256" key="13">
    <source>
        <dbReference type="SAM" id="MobiDB-lite"/>
    </source>
</evidence>
<keyword evidence="4" id="KW-1003">Cell membrane</keyword>
<dbReference type="Pfam" id="PF16165">
    <property type="entry name" value="Ferlin_C"/>
    <property type="match status" value="1"/>
</dbReference>
<proteinExistence type="inferred from homology"/>
<name>A0A8C2GFV0_CYPCA</name>
<feature type="region of interest" description="Disordered" evidence="13">
    <location>
        <begin position="1744"/>
        <end position="1763"/>
    </location>
</feature>
<dbReference type="InterPro" id="IPR037725">
    <property type="entry name" value="C2F_Ferlin"/>
</dbReference>
<evidence type="ECO:0000256" key="9">
    <source>
        <dbReference type="ARBA" id="ARBA00022968"/>
    </source>
</evidence>
<organism evidence="16 17">
    <name type="scientific">Cyprinus carpio</name>
    <name type="common">Common carp</name>
    <dbReference type="NCBI Taxonomy" id="7962"/>
    <lineage>
        <taxon>Eukaryota</taxon>
        <taxon>Metazoa</taxon>
        <taxon>Chordata</taxon>
        <taxon>Craniata</taxon>
        <taxon>Vertebrata</taxon>
        <taxon>Euteleostomi</taxon>
        <taxon>Actinopterygii</taxon>
        <taxon>Neopterygii</taxon>
        <taxon>Teleostei</taxon>
        <taxon>Ostariophysi</taxon>
        <taxon>Cypriniformes</taxon>
        <taxon>Cyprinidae</taxon>
        <taxon>Cyprininae</taxon>
        <taxon>Cyprinus</taxon>
    </lineage>
</organism>
<keyword evidence="12" id="KW-0968">Cytoplasmic vesicle</keyword>
<feature type="domain" description="C2" evidence="15">
    <location>
        <begin position="1546"/>
        <end position="1694"/>
    </location>
</feature>
<dbReference type="InterPro" id="IPR037721">
    <property type="entry name" value="Ferlin"/>
</dbReference>
<comment type="subcellular location">
    <subcellularLocation>
        <location evidence="1">Cell membrane</location>
        <topology evidence="1">Single-pass type II membrane protein</topology>
    </subcellularLocation>
    <subcellularLocation>
        <location evidence="2">Cytoplasmic vesicle membrane</location>
        <topology evidence="2">Single-pass type II membrane protein</topology>
    </subcellularLocation>
</comment>
<dbReference type="InterPro" id="IPR000008">
    <property type="entry name" value="C2_dom"/>
</dbReference>
<dbReference type="Ensembl" id="ENSCCRT00015096811.1">
    <property type="protein sequence ID" value="ENSCCRP00015093779.1"/>
    <property type="gene ID" value="ENSCCRG00015033959.1"/>
</dbReference>
<feature type="region of interest" description="Disordered" evidence="13">
    <location>
        <begin position="1"/>
        <end position="65"/>
    </location>
</feature>
<dbReference type="Proteomes" id="UP000694700">
    <property type="component" value="Unplaced"/>
</dbReference>
<dbReference type="GO" id="GO:0002280">
    <property type="term" value="P:monocyte activation involved in immune response"/>
    <property type="evidence" value="ECO:0007669"/>
    <property type="project" value="TreeGrafter"/>
</dbReference>
<dbReference type="InterPro" id="IPR037723">
    <property type="entry name" value="C2D_Ferlin"/>
</dbReference>
<keyword evidence="7" id="KW-0677">Repeat</keyword>
<dbReference type="SMART" id="SM00693">
    <property type="entry name" value="DysFN"/>
    <property type="match status" value="2"/>
</dbReference>
<keyword evidence="6" id="KW-0479">Metal-binding</keyword>
<dbReference type="FunFam" id="2.60.40.150:FF:000021">
    <property type="entry name" value="dysferlin isoform X2"/>
    <property type="match status" value="1"/>
</dbReference>
<keyword evidence="5 14" id="KW-0812">Transmembrane</keyword>
<dbReference type="GO" id="GO:0030315">
    <property type="term" value="C:T-tubule"/>
    <property type="evidence" value="ECO:0007669"/>
    <property type="project" value="TreeGrafter"/>
</dbReference>
<evidence type="ECO:0000256" key="3">
    <source>
        <dbReference type="ARBA" id="ARBA00007561"/>
    </source>
</evidence>
<evidence type="ECO:0000256" key="11">
    <source>
        <dbReference type="ARBA" id="ARBA00023136"/>
    </source>
</evidence>
<dbReference type="FunFam" id="2.60.40.150:FF:000009">
    <property type="entry name" value="dysferlin isoform X2"/>
    <property type="match status" value="1"/>
</dbReference>
<dbReference type="CDD" id="cd04037">
    <property type="entry name" value="C2E_Ferlin"/>
    <property type="match status" value="1"/>
</dbReference>
<dbReference type="Pfam" id="PF08151">
    <property type="entry name" value="FerI"/>
    <property type="match status" value="1"/>
</dbReference>
<dbReference type="InterPro" id="IPR037722">
    <property type="entry name" value="C2C_Ferlin"/>
</dbReference>
<dbReference type="Pfam" id="PF00168">
    <property type="entry name" value="C2"/>
    <property type="match status" value="5"/>
</dbReference>
<dbReference type="InterPro" id="IPR012560">
    <property type="entry name" value="Ferlin_A-domain"/>
</dbReference>
<dbReference type="CDD" id="cd04018">
    <property type="entry name" value="C2C_Ferlin"/>
    <property type="match status" value="1"/>
</dbReference>
<dbReference type="GO" id="GO:0006906">
    <property type="term" value="P:vesicle fusion"/>
    <property type="evidence" value="ECO:0007669"/>
    <property type="project" value="TreeGrafter"/>
</dbReference>
<dbReference type="PROSITE" id="PS50004">
    <property type="entry name" value="C2"/>
    <property type="match status" value="4"/>
</dbReference>
<evidence type="ECO:0000256" key="14">
    <source>
        <dbReference type="SAM" id="Phobius"/>
    </source>
</evidence>
<dbReference type="GO" id="GO:0050765">
    <property type="term" value="P:negative regulation of phagocytosis"/>
    <property type="evidence" value="ECO:0007669"/>
    <property type="project" value="TreeGrafter"/>
</dbReference>
<dbReference type="Pfam" id="PF08150">
    <property type="entry name" value="FerB"/>
    <property type="match status" value="1"/>
</dbReference>
<dbReference type="SMART" id="SM01201">
    <property type="entry name" value="FerB"/>
    <property type="match status" value="1"/>
</dbReference>
<dbReference type="InterPro" id="IPR037724">
    <property type="entry name" value="C2E_Ferlin"/>
</dbReference>
<dbReference type="SMART" id="SM01200">
    <property type="entry name" value="FerA"/>
    <property type="match status" value="1"/>
</dbReference>
<dbReference type="PANTHER" id="PTHR12546">
    <property type="entry name" value="FER-1-LIKE"/>
    <property type="match status" value="1"/>
</dbReference>
<dbReference type="FunFam" id="2.60.40.150:FF:000026">
    <property type="entry name" value="dysferlin isoform X2"/>
    <property type="match status" value="1"/>
</dbReference>
<keyword evidence="8" id="KW-0106">Calcium</keyword>
<keyword evidence="11 14" id="KW-0472">Membrane</keyword>
<dbReference type="SMART" id="SM00239">
    <property type="entry name" value="C2"/>
    <property type="match status" value="5"/>
</dbReference>
<dbReference type="Pfam" id="PF08165">
    <property type="entry name" value="FerA"/>
    <property type="match status" value="1"/>
</dbReference>
<dbReference type="GO" id="GO:0046872">
    <property type="term" value="F:metal ion binding"/>
    <property type="evidence" value="ECO:0007669"/>
    <property type="project" value="UniProtKB-KW"/>
</dbReference>
<feature type="transmembrane region" description="Helical" evidence="14">
    <location>
        <begin position="1794"/>
        <end position="1816"/>
    </location>
</feature>